<sequence length="246" mass="27008">MYHVWSGGDISLHRIGALLSREVNIEKAVDVGAVEHIRIHTDSANVRIVKGESEQAYVRLQGSAGRHYADNIDLHVEQQGDTLELGLEMPEKFWFFFNFTNVTLDVTLPEKQWNTVDVETGSGNITIDGLETDSLAFDAGSGNVKLIDGQAEIKGKVGSGNILVETRELLHDADLKTGSGNVTVKLAERPESLHVDYRGGSGQGRIQWDGFVYEQESDERDVVKGSFGSGEVQLYVRTGSGNFTLK</sequence>
<comment type="caution">
    <text evidence="2">The sequence shown here is derived from an EMBL/GenBank/DDBJ whole genome shotgun (WGS) entry which is preliminary data.</text>
</comment>
<reference evidence="2 3" key="1">
    <citation type="submission" date="2021-04" db="EMBL/GenBank/DDBJ databases">
        <title>Draft genome sequence of Paenibacillus cisolokensis, LC2-13A.</title>
        <authorList>
            <person name="Uke A."/>
            <person name="Chhe C."/>
            <person name="Baramee S."/>
            <person name="Kosugi A."/>
        </authorList>
    </citation>
    <scope>NUCLEOTIDE SEQUENCE [LARGE SCALE GENOMIC DNA]</scope>
    <source>
        <strain evidence="2 3">LC2-13A</strain>
    </source>
</reference>
<proteinExistence type="predicted"/>
<dbReference type="Proteomes" id="UP000680304">
    <property type="component" value="Unassembled WGS sequence"/>
</dbReference>
<evidence type="ECO:0000313" key="3">
    <source>
        <dbReference type="Proteomes" id="UP000680304"/>
    </source>
</evidence>
<gene>
    <name evidence="2" type="ORF">PACILC2_46670</name>
</gene>
<feature type="domain" description="DUF4097" evidence="1">
    <location>
        <begin position="156"/>
        <end position="245"/>
    </location>
</feature>
<dbReference type="Gene3D" id="2.160.20.120">
    <property type="match status" value="1"/>
</dbReference>
<protein>
    <recommendedName>
        <fullName evidence="1">DUF4097 domain-containing protein</fullName>
    </recommendedName>
</protein>
<accession>A0ABQ4ND16</accession>
<keyword evidence="3" id="KW-1185">Reference proteome</keyword>
<dbReference type="EMBL" id="BOVJ01000165">
    <property type="protein sequence ID" value="GIQ66099.1"/>
    <property type="molecule type" value="Genomic_DNA"/>
</dbReference>
<dbReference type="InterPro" id="IPR025164">
    <property type="entry name" value="Toastrack_DUF4097"/>
</dbReference>
<name>A0ABQ4ND16_9BACL</name>
<evidence type="ECO:0000313" key="2">
    <source>
        <dbReference type="EMBL" id="GIQ66099.1"/>
    </source>
</evidence>
<organism evidence="2 3">
    <name type="scientific">Paenibacillus cisolokensis</name>
    <dbReference type="NCBI Taxonomy" id="1658519"/>
    <lineage>
        <taxon>Bacteria</taxon>
        <taxon>Bacillati</taxon>
        <taxon>Bacillota</taxon>
        <taxon>Bacilli</taxon>
        <taxon>Bacillales</taxon>
        <taxon>Paenibacillaceae</taxon>
        <taxon>Paenibacillus</taxon>
    </lineage>
</organism>
<feature type="domain" description="DUF4097" evidence="1">
    <location>
        <begin position="34"/>
        <end position="151"/>
    </location>
</feature>
<evidence type="ECO:0000259" key="1">
    <source>
        <dbReference type="Pfam" id="PF13349"/>
    </source>
</evidence>
<dbReference type="Pfam" id="PF13349">
    <property type="entry name" value="DUF4097"/>
    <property type="match status" value="2"/>
</dbReference>